<proteinExistence type="predicted"/>
<dbReference type="OrthoDB" id="1937927at2"/>
<accession>A0A4V6KDT7</accession>
<keyword evidence="5" id="KW-1185">Reference proteome</keyword>
<evidence type="ECO:0000313" key="5">
    <source>
        <dbReference type="Proteomes" id="UP000308489"/>
    </source>
</evidence>
<feature type="signal peptide" evidence="2">
    <location>
        <begin position="1"/>
        <end position="24"/>
    </location>
</feature>
<evidence type="ECO:0000256" key="1">
    <source>
        <dbReference type="ARBA" id="ARBA00022525"/>
    </source>
</evidence>
<dbReference type="EMBL" id="LR590481">
    <property type="protein sequence ID" value="VTQ91907.1"/>
    <property type="molecule type" value="Genomic_DNA"/>
</dbReference>
<evidence type="ECO:0000259" key="3">
    <source>
        <dbReference type="PROSITE" id="PS51346"/>
    </source>
</evidence>
<dbReference type="PRINTS" id="PR00479">
    <property type="entry name" value="PRPHPHLPASEC"/>
</dbReference>
<dbReference type="InterPro" id="IPR001531">
    <property type="entry name" value="Zn_PLipaseC"/>
</dbReference>
<keyword evidence="2" id="KW-0732">Signal</keyword>
<keyword evidence="1" id="KW-0964">Secreted</keyword>
<evidence type="ECO:0000313" key="4">
    <source>
        <dbReference type="EMBL" id="VTQ91907.1"/>
    </source>
</evidence>
<organism evidence="4 5">
    <name type="scientific">Hathewaya histolytica</name>
    <name type="common">Clostridium histolyticum</name>
    <dbReference type="NCBI Taxonomy" id="1498"/>
    <lineage>
        <taxon>Bacteria</taxon>
        <taxon>Bacillati</taxon>
        <taxon>Bacillota</taxon>
        <taxon>Clostridia</taxon>
        <taxon>Eubacteriales</taxon>
        <taxon>Clostridiaceae</taxon>
        <taxon>Hathewaya</taxon>
    </lineage>
</organism>
<dbReference type="InterPro" id="IPR008947">
    <property type="entry name" value="PLipase_C/P1_nuclease_dom_sf"/>
</dbReference>
<dbReference type="AlphaFoldDB" id="A0A4V6KDT7"/>
<dbReference type="Proteomes" id="UP000308489">
    <property type="component" value="Chromosome 1"/>
</dbReference>
<evidence type="ECO:0000256" key="2">
    <source>
        <dbReference type="SAM" id="SignalP"/>
    </source>
</evidence>
<dbReference type="GO" id="GO:0008270">
    <property type="term" value="F:zinc ion binding"/>
    <property type="evidence" value="ECO:0007669"/>
    <property type="project" value="InterPro"/>
</dbReference>
<name>A0A4V6KDT7_HATHI</name>
<dbReference type="GO" id="GO:0034480">
    <property type="term" value="F:phosphatidylcholine phospholipase C activity"/>
    <property type="evidence" value="ECO:0007669"/>
    <property type="project" value="UniProtKB-EC"/>
</dbReference>
<protein>
    <submittedName>
        <fullName evidence="4">Phospholipase C</fullName>
        <ecNumber evidence="4">3.1.4.3</ecNumber>
    </submittedName>
</protein>
<gene>
    <name evidence="4" type="primary">phlc</name>
    <name evidence="4" type="ORF">NCTC503_01875</name>
</gene>
<dbReference type="KEGG" id="hhw:NCTC503_01875"/>
<sequence length="295" mass="33739">MKKFLSSILIGTLLFSTLGTSALAKENIQKNEIKSKVYKIANGSNEIFGEGILLHGDEEEKKNTKNPNSNIYRFQSGGIDHTHQYLVARALGILENDMSPKIADKLYVYGDTLLEFADKPDIDEKSPFYAPYSSHFYNPHTGKNYIGQKQNTALIKFKEHAMNAKKFYNINKPYAIEELGRACHYLEDLNVPHHAANLVAVLSNHSDYERFVDMYRKDFAISSAEDTYDKYNDMDFENYCEALLKDCAFNAYNFKDKATSKKASDLREASENVVPYAQKHLAAFLYRFLVEVKEI</sequence>
<reference evidence="4 5" key="1">
    <citation type="submission" date="2019-05" db="EMBL/GenBank/DDBJ databases">
        <authorList>
            <consortium name="Pathogen Informatics"/>
        </authorList>
    </citation>
    <scope>NUCLEOTIDE SEQUENCE [LARGE SCALE GENOMIC DNA]</scope>
    <source>
        <strain evidence="4 5">NCTC503</strain>
    </source>
</reference>
<dbReference type="EC" id="3.1.4.3" evidence="4"/>
<dbReference type="RefSeq" id="WP_138210472.1">
    <property type="nucleotide sequence ID" value="NZ_CBCRUQ010000003.1"/>
</dbReference>
<dbReference type="SMART" id="SM00770">
    <property type="entry name" value="Zn_dep_PLPC"/>
    <property type="match status" value="1"/>
</dbReference>
<feature type="domain" description="Zn-dependent PLC" evidence="3">
    <location>
        <begin position="69"/>
        <end position="295"/>
    </location>
</feature>
<dbReference type="SUPFAM" id="SSF48537">
    <property type="entry name" value="Phospholipase C/P1 nuclease"/>
    <property type="match status" value="1"/>
</dbReference>
<keyword evidence="4" id="KW-0378">Hydrolase</keyword>
<dbReference type="PROSITE" id="PS51346">
    <property type="entry name" value="PROKAR_ZN_DEPEND_PLPC_2"/>
    <property type="match status" value="1"/>
</dbReference>
<dbReference type="CDD" id="cd11009">
    <property type="entry name" value="Zn_dep_PLPC"/>
    <property type="match status" value="1"/>
</dbReference>
<dbReference type="Gene3D" id="1.10.575.10">
    <property type="entry name" value="P1 Nuclease"/>
    <property type="match status" value="1"/>
</dbReference>
<feature type="chain" id="PRO_5020376065" evidence="2">
    <location>
        <begin position="25"/>
        <end position="295"/>
    </location>
</feature>